<comment type="caution">
    <text evidence="1">The sequence shown here is derived from an EMBL/GenBank/DDBJ whole genome shotgun (WGS) entry which is preliminary data.</text>
</comment>
<gene>
    <name evidence="1" type="ORF">NC653_031626</name>
</gene>
<protein>
    <submittedName>
        <fullName evidence="1">Uncharacterized protein</fullName>
    </submittedName>
</protein>
<dbReference type="AlphaFoldDB" id="A0AAD6LZA0"/>
<dbReference type="Proteomes" id="UP001164929">
    <property type="component" value="Chromosome 13"/>
</dbReference>
<dbReference type="EMBL" id="JAQIZT010000013">
    <property type="protein sequence ID" value="KAJ6975852.1"/>
    <property type="molecule type" value="Genomic_DNA"/>
</dbReference>
<sequence>MYWIPRKGESQGAQGFVDERSQDCGKFMQERMEEGQEPEETLINFDKSCFWEFFRSLSSGTEVHYWRILPGARW</sequence>
<evidence type="ECO:0000313" key="1">
    <source>
        <dbReference type="EMBL" id="KAJ6975852.1"/>
    </source>
</evidence>
<proteinExistence type="predicted"/>
<organism evidence="1 2">
    <name type="scientific">Populus alba x Populus x berolinensis</name>
    <dbReference type="NCBI Taxonomy" id="444605"/>
    <lineage>
        <taxon>Eukaryota</taxon>
        <taxon>Viridiplantae</taxon>
        <taxon>Streptophyta</taxon>
        <taxon>Embryophyta</taxon>
        <taxon>Tracheophyta</taxon>
        <taxon>Spermatophyta</taxon>
        <taxon>Magnoliopsida</taxon>
        <taxon>eudicotyledons</taxon>
        <taxon>Gunneridae</taxon>
        <taxon>Pentapetalae</taxon>
        <taxon>rosids</taxon>
        <taxon>fabids</taxon>
        <taxon>Malpighiales</taxon>
        <taxon>Salicaceae</taxon>
        <taxon>Saliceae</taxon>
        <taxon>Populus</taxon>
    </lineage>
</organism>
<name>A0AAD6LZA0_9ROSI</name>
<reference evidence="1" key="1">
    <citation type="journal article" date="2023" name="Mol. Ecol. Resour.">
        <title>Chromosome-level genome assembly of a triploid poplar Populus alba 'Berolinensis'.</title>
        <authorList>
            <person name="Chen S."/>
            <person name="Yu Y."/>
            <person name="Wang X."/>
            <person name="Wang S."/>
            <person name="Zhang T."/>
            <person name="Zhou Y."/>
            <person name="He R."/>
            <person name="Meng N."/>
            <person name="Wang Y."/>
            <person name="Liu W."/>
            <person name="Liu Z."/>
            <person name="Liu J."/>
            <person name="Guo Q."/>
            <person name="Huang H."/>
            <person name="Sederoff R.R."/>
            <person name="Wang G."/>
            <person name="Qu G."/>
            <person name="Chen S."/>
        </authorList>
    </citation>
    <scope>NUCLEOTIDE SEQUENCE</scope>
    <source>
        <strain evidence="1">SC-2020</strain>
    </source>
</reference>
<keyword evidence="2" id="KW-1185">Reference proteome</keyword>
<accession>A0AAD6LZA0</accession>
<evidence type="ECO:0000313" key="2">
    <source>
        <dbReference type="Proteomes" id="UP001164929"/>
    </source>
</evidence>